<dbReference type="EMBL" id="JBEOZM010000001">
    <property type="protein sequence ID" value="MER6266232.1"/>
    <property type="molecule type" value="Genomic_DNA"/>
</dbReference>
<dbReference type="RefSeq" id="WP_351954926.1">
    <property type="nucleotide sequence ID" value="NZ_JBEOZM010000001.1"/>
</dbReference>
<reference evidence="2 3" key="1">
    <citation type="submission" date="2024-06" db="EMBL/GenBank/DDBJ databases">
        <title>The Natural Products Discovery Center: Release of the First 8490 Sequenced Strains for Exploring Actinobacteria Biosynthetic Diversity.</title>
        <authorList>
            <person name="Kalkreuter E."/>
            <person name="Kautsar S.A."/>
            <person name="Yang D."/>
            <person name="Bader C.D."/>
            <person name="Teijaro C.N."/>
            <person name="Fluegel L."/>
            <person name="Davis C.M."/>
            <person name="Simpson J.R."/>
            <person name="Lauterbach L."/>
            <person name="Steele A.D."/>
            <person name="Gui C."/>
            <person name="Meng S."/>
            <person name="Li G."/>
            <person name="Viehrig K."/>
            <person name="Ye F."/>
            <person name="Su P."/>
            <person name="Kiefer A.F."/>
            <person name="Nichols A."/>
            <person name="Cepeda A.J."/>
            <person name="Yan W."/>
            <person name="Fan B."/>
            <person name="Jiang Y."/>
            <person name="Adhikari A."/>
            <person name="Zheng C.-J."/>
            <person name="Schuster L."/>
            <person name="Cowan T.M."/>
            <person name="Smanski M.J."/>
            <person name="Chevrette M.G."/>
            <person name="De Carvalho L.P.S."/>
            <person name="Shen B."/>
        </authorList>
    </citation>
    <scope>NUCLEOTIDE SEQUENCE [LARGE SCALE GENOMIC DNA]</scope>
    <source>
        <strain evidence="2 3">NPDC001694</strain>
    </source>
</reference>
<proteinExistence type="predicted"/>
<name>A0ABV1T9L9_9ACTN</name>
<dbReference type="Pfam" id="PF25637">
    <property type="entry name" value="DUF7942"/>
    <property type="match status" value="1"/>
</dbReference>
<evidence type="ECO:0008006" key="4">
    <source>
        <dbReference type="Google" id="ProtNLM"/>
    </source>
</evidence>
<keyword evidence="1" id="KW-0472">Membrane</keyword>
<feature type="transmembrane region" description="Helical" evidence="1">
    <location>
        <begin position="47"/>
        <end position="66"/>
    </location>
</feature>
<dbReference type="Proteomes" id="UP001490365">
    <property type="component" value="Unassembled WGS sequence"/>
</dbReference>
<evidence type="ECO:0000313" key="3">
    <source>
        <dbReference type="Proteomes" id="UP001490365"/>
    </source>
</evidence>
<organism evidence="2 3">
    <name type="scientific">Streptomyces sp. 900105755</name>
    <dbReference type="NCBI Taxonomy" id="3154389"/>
    <lineage>
        <taxon>Bacteria</taxon>
        <taxon>Bacillati</taxon>
        <taxon>Actinomycetota</taxon>
        <taxon>Actinomycetes</taxon>
        <taxon>Kitasatosporales</taxon>
        <taxon>Streptomycetaceae</taxon>
        <taxon>Streptomyces</taxon>
    </lineage>
</organism>
<keyword evidence="3" id="KW-1185">Reference proteome</keyword>
<gene>
    <name evidence="2" type="ORF">ABT211_02865</name>
</gene>
<feature type="transmembrane region" description="Helical" evidence="1">
    <location>
        <begin position="78"/>
        <end position="98"/>
    </location>
</feature>
<protein>
    <recommendedName>
        <fullName evidence="4">Integral membrane protein</fullName>
    </recommendedName>
</protein>
<comment type="caution">
    <text evidence="2">The sequence shown here is derived from an EMBL/GenBank/DDBJ whole genome shotgun (WGS) entry which is preliminary data.</text>
</comment>
<evidence type="ECO:0000256" key="1">
    <source>
        <dbReference type="SAM" id="Phobius"/>
    </source>
</evidence>
<dbReference type="InterPro" id="IPR057702">
    <property type="entry name" value="DUF7942"/>
</dbReference>
<sequence>MESGPARTVVRLMLTNRLSVAYLVLVAVVIAKAVVDSAHADEHGSEYAWLWPPLVTFPVFPLLAALGRTAWRTDTPDWFFVGTVVVSALLQSLALGALRQAVLARHRRSEISCS</sequence>
<keyword evidence="1" id="KW-0812">Transmembrane</keyword>
<evidence type="ECO:0000313" key="2">
    <source>
        <dbReference type="EMBL" id="MER6266232.1"/>
    </source>
</evidence>
<feature type="transmembrane region" description="Helical" evidence="1">
    <location>
        <begin position="18"/>
        <end position="35"/>
    </location>
</feature>
<accession>A0ABV1T9L9</accession>
<dbReference type="NCBIfam" id="NF046119">
    <property type="entry name" value="memb_SCO4225"/>
    <property type="match status" value="1"/>
</dbReference>
<keyword evidence="1" id="KW-1133">Transmembrane helix</keyword>